<organism evidence="13 14">
    <name type="scientific">Escallonia herrerae</name>
    <dbReference type="NCBI Taxonomy" id="1293975"/>
    <lineage>
        <taxon>Eukaryota</taxon>
        <taxon>Viridiplantae</taxon>
        <taxon>Streptophyta</taxon>
        <taxon>Embryophyta</taxon>
        <taxon>Tracheophyta</taxon>
        <taxon>Spermatophyta</taxon>
        <taxon>Magnoliopsida</taxon>
        <taxon>eudicotyledons</taxon>
        <taxon>Gunneridae</taxon>
        <taxon>Pentapetalae</taxon>
        <taxon>asterids</taxon>
        <taxon>campanulids</taxon>
        <taxon>Escalloniales</taxon>
        <taxon>Escalloniaceae</taxon>
        <taxon>Escallonia</taxon>
    </lineage>
</organism>
<proteinExistence type="inferred from homology"/>
<comment type="caution">
    <text evidence="13">The sequence shown here is derived from an EMBL/GenBank/DDBJ whole genome shotgun (WGS) entry which is preliminary data.</text>
</comment>
<evidence type="ECO:0000256" key="5">
    <source>
        <dbReference type="ARBA" id="ARBA00022723"/>
    </source>
</evidence>
<feature type="transmembrane region" description="Helical" evidence="12">
    <location>
        <begin position="215"/>
        <end position="233"/>
    </location>
</feature>
<evidence type="ECO:0000313" key="14">
    <source>
        <dbReference type="Proteomes" id="UP001188597"/>
    </source>
</evidence>
<evidence type="ECO:0000256" key="6">
    <source>
        <dbReference type="ARBA" id="ARBA00022989"/>
    </source>
</evidence>
<protein>
    <recommendedName>
        <fullName evidence="15">Cytochrome P450</fullName>
    </recommendedName>
</protein>
<dbReference type="PRINTS" id="PR00385">
    <property type="entry name" value="P450"/>
</dbReference>
<dbReference type="PROSITE" id="PS00086">
    <property type="entry name" value="CYTOCHROME_P450"/>
    <property type="match status" value="2"/>
</dbReference>
<evidence type="ECO:0000256" key="8">
    <source>
        <dbReference type="ARBA" id="ARBA00023004"/>
    </source>
</evidence>
<keyword evidence="6 12" id="KW-1133">Transmembrane helix</keyword>
<dbReference type="EMBL" id="JAVXUP010000468">
    <property type="protein sequence ID" value="KAK3027259.1"/>
    <property type="molecule type" value="Genomic_DNA"/>
</dbReference>
<keyword evidence="10 12" id="KW-0472">Membrane</keyword>
<keyword evidence="8 11" id="KW-0408">Iron</keyword>
<evidence type="ECO:0000256" key="12">
    <source>
        <dbReference type="SAM" id="Phobius"/>
    </source>
</evidence>
<dbReference type="InterPro" id="IPR036396">
    <property type="entry name" value="Cyt_P450_sf"/>
</dbReference>
<comment type="similarity">
    <text evidence="2">Belongs to the cytochrome P450 family.</text>
</comment>
<reference evidence="13" key="1">
    <citation type="submission" date="2022-12" db="EMBL/GenBank/DDBJ databases">
        <title>Draft genome assemblies for two species of Escallonia (Escalloniales).</title>
        <authorList>
            <person name="Chanderbali A."/>
            <person name="Dervinis C."/>
            <person name="Anghel I."/>
            <person name="Soltis D."/>
            <person name="Soltis P."/>
            <person name="Zapata F."/>
        </authorList>
    </citation>
    <scope>NUCLEOTIDE SEQUENCE</scope>
    <source>
        <strain evidence="13">UCBG64.0493</strain>
        <tissue evidence="13">Leaf</tissue>
    </source>
</reference>
<dbReference type="FunFam" id="1.10.630.10:FF:000029">
    <property type="entry name" value="Cytochrome P450 734A1"/>
    <property type="match status" value="2"/>
</dbReference>
<accession>A0AA88WJ85</accession>
<evidence type="ECO:0000313" key="13">
    <source>
        <dbReference type="EMBL" id="KAK3027259.1"/>
    </source>
</evidence>
<name>A0AA88WJ85_9ASTE</name>
<keyword evidence="9" id="KW-0503">Monooxygenase</keyword>
<evidence type="ECO:0008006" key="15">
    <source>
        <dbReference type="Google" id="ProtNLM"/>
    </source>
</evidence>
<evidence type="ECO:0000256" key="11">
    <source>
        <dbReference type="PIRSR" id="PIRSR602401-1"/>
    </source>
</evidence>
<evidence type="ECO:0000256" key="10">
    <source>
        <dbReference type="ARBA" id="ARBA00023136"/>
    </source>
</evidence>
<keyword evidence="14" id="KW-1185">Reference proteome</keyword>
<feature type="transmembrane region" description="Helical" evidence="12">
    <location>
        <begin position="343"/>
        <end position="366"/>
    </location>
</feature>
<feature type="binding site" description="axial binding residue" evidence="11">
    <location>
        <position position="1181"/>
    </location>
    <ligand>
        <name>heme</name>
        <dbReference type="ChEBI" id="CHEBI:30413"/>
    </ligand>
    <ligandPart>
        <name>Fe</name>
        <dbReference type="ChEBI" id="CHEBI:18248"/>
    </ligandPart>
</feature>
<gene>
    <name evidence="13" type="ORF">RJ639_041205</name>
</gene>
<comment type="subcellular location">
    <subcellularLocation>
        <location evidence="1">Membrane</location>
    </subcellularLocation>
</comment>
<dbReference type="GO" id="GO:0004497">
    <property type="term" value="F:monooxygenase activity"/>
    <property type="evidence" value="ECO:0007669"/>
    <property type="project" value="UniProtKB-KW"/>
</dbReference>
<keyword evidence="4 12" id="KW-0812">Transmembrane</keyword>
<evidence type="ECO:0000256" key="9">
    <source>
        <dbReference type="ARBA" id="ARBA00023033"/>
    </source>
</evidence>
<dbReference type="PRINTS" id="PR00463">
    <property type="entry name" value="EP450I"/>
</dbReference>
<dbReference type="PANTHER" id="PTHR24282">
    <property type="entry name" value="CYTOCHROME P450 FAMILY MEMBER"/>
    <property type="match status" value="1"/>
</dbReference>
<feature type="transmembrane region" description="Helical" evidence="12">
    <location>
        <begin position="169"/>
        <end position="194"/>
    </location>
</feature>
<keyword evidence="7" id="KW-0560">Oxidoreductase</keyword>
<dbReference type="InterPro" id="IPR002401">
    <property type="entry name" value="Cyt_P450_E_grp-I"/>
</dbReference>
<dbReference type="PANTHER" id="PTHR24282:SF20">
    <property type="entry name" value="CYTOCHROME P450 CYP749A22-LIKE"/>
    <property type="match status" value="1"/>
</dbReference>
<evidence type="ECO:0000256" key="2">
    <source>
        <dbReference type="ARBA" id="ARBA00010617"/>
    </source>
</evidence>
<dbReference type="GO" id="GO:0005506">
    <property type="term" value="F:iron ion binding"/>
    <property type="evidence" value="ECO:0007669"/>
    <property type="project" value="InterPro"/>
</dbReference>
<dbReference type="InterPro" id="IPR050665">
    <property type="entry name" value="Cytochrome_P450_Monooxygen"/>
</dbReference>
<dbReference type="InterPro" id="IPR017972">
    <property type="entry name" value="Cyt_P450_CS"/>
</dbReference>
<keyword evidence="5 11" id="KW-0479">Metal-binding</keyword>
<dbReference type="GO" id="GO:0016020">
    <property type="term" value="C:membrane"/>
    <property type="evidence" value="ECO:0007669"/>
    <property type="project" value="UniProtKB-SubCell"/>
</dbReference>
<dbReference type="Proteomes" id="UP001188597">
    <property type="component" value="Unassembled WGS sequence"/>
</dbReference>
<dbReference type="Pfam" id="PF00067">
    <property type="entry name" value="p450"/>
    <property type="match status" value="4"/>
</dbReference>
<keyword evidence="3 11" id="KW-0349">Heme</keyword>
<evidence type="ECO:0000256" key="7">
    <source>
        <dbReference type="ARBA" id="ARBA00023002"/>
    </source>
</evidence>
<dbReference type="GO" id="GO:0020037">
    <property type="term" value="F:heme binding"/>
    <property type="evidence" value="ECO:0007669"/>
    <property type="project" value="InterPro"/>
</dbReference>
<dbReference type="GO" id="GO:0016705">
    <property type="term" value="F:oxidoreductase activity, acting on paired donors, with incorporation or reduction of molecular oxygen"/>
    <property type="evidence" value="ECO:0007669"/>
    <property type="project" value="InterPro"/>
</dbReference>
<evidence type="ECO:0000256" key="3">
    <source>
        <dbReference type="ARBA" id="ARBA00022617"/>
    </source>
</evidence>
<dbReference type="AlphaFoldDB" id="A0AA88WJ85"/>
<comment type="cofactor">
    <cofactor evidence="11">
        <name>heme</name>
        <dbReference type="ChEBI" id="CHEBI:30413"/>
    </cofactor>
</comment>
<evidence type="ECO:0000256" key="4">
    <source>
        <dbReference type="ARBA" id="ARBA00022692"/>
    </source>
</evidence>
<dbReference type="InterPro" id="IPR001128">
    <property type="entry name" value="Cyt_P450"/>
</dbReference>
<evidence type="ECO:0000256" key="1">
    <source>
        <dbReference type="ARBA" id="ARBA00004370"/>
    </source>
</evidence>
<sequence length="1238" mass="140426">MSFLQWHGATAELVVTDLELVKEILNNREGYYPKPEAAVLTKKITGDGLAASKGKKWTKLRKLANHAFHAESLKSMIPAMIESAEVMLERWKKYEGKEIESNFKSSDDKESDKLEKHIRDSFLEIIRKREKSINEEGSNGMDFLGLLLKAGVDTQEISLEGIIDECKTFYAAGHGTTTLLLSWAILLLAINTDWQERARQEVLKVLGCGRPNSEAFQGLNWYMGMIIIASLSFTKEGRRIEPKMGTVETSLIFLPGILFLYLLYILIKFLYKVWWTPVRIQQAVRSQGIKGHSYRFLYGSTKQILNMRKVSFSKPMNLTHHIFPRIHPHIHTWINAYGKSSQLLLLPCLGLILIPNLTGFILYLFVMLGVGKNFMYWYGPRAQLVVTETELVKEIMNNKDKSYPKADTEGFLKKLLGDGLVTSEGEKWAKLRKLANHAFHAESLKNMTPAMISSAEMMLERWKQQEGREIEVFEEFRLLTSEVISRTAFGSSYLEGQDIFDMLRKLSLIISRNAFKVRIPFLSWLLKSSDDIESEKLEQGIRDSIIRIITKREKSINGEVGNFGVDFLGLLVKANHDAGEGNRITVQDVVDECKTFYIAGHETTTSLLAWTVLLLAIHTDWQEKARQEVLDLFGQEPPNSDGISRLKMMNMIINESLRLYPPLVSLLRKVKCETKLGNFNLPANINLVMPTLSFHHDIQIWGEDAQLFKPERFSEGVAKATNNNPAVFLPFGMGPRTCVGMNFAINEAKIALTMMLQRYAFTLSPAYIHSPIVILTIRPQHGVQLKLTNWLRVMQADRGSGWLLASVTLYRLQGTSFLYWYGPTAEIVVTEPELIKEVLNNRDKFYTKPETKTYMKKIIGNGLVLSEGEKWATLRKLSNHAFHAESLRGMIPAMVESVEVMLGRWENGQGKEIEVCDEFRILTSEVIARTAFGSSYLEGKQIFQMLNEMSIIAGRNYFKLRLPGLSRIFKNGDDVESDKLAKGIRDLILDIIQKREEKMTGKVDSYGNDFLGLLLKAHHDVPENYKITLEDIVDECKTFYGAGQGTTAVLLSWIVFLLALNTDWQDKVRQEVLKILGKEHPNSEGIARLKTMNMVVNETLRLYPPASALTKKVQRKVKLGKLVLPANMNVYIPIMALHHDPKIWGSDAHLFNPERFSAGVNKATNNSPAAYIPFSMGPRTCVGLNFAINEAKITLAMILQRYKFTLSPNHIHSPTQMLLVRPGRGVHVTLHSLQPYVG</sequence>
<dbReference type="SUPFAM" id="SSF48264">
    <property type="entry name" value="Cytochrome P450"/>
    <property type="match status" value="3"/>
</dbReference>
<feature type="transmembrane region" description="Helical" evidence="12">
    <location>
        <begin position="253"/>
        <end position="271"/>
    </location>
</feature>
<dbReference type="Gene3D" id="1.10.630.10">
    <property type="entry name" value="Cytochrome P450"/>
    <property type="match status" value="4"/>
</dbReference>